<dbReference type="InterPro" id="IPR037066">
    <property type="entry name" value="Plug_dom_sf"/>
</dbReference>
<evidence type="ECO:0000256" key="1">
    <source>
        <dbReference type="ARBA" id="ARBA00004571"/>
    </source>
</evidence>
<sequence length="1152" mass="127914">MNGILHRILRTKVLFIMKLTTFFFFLSTFTLLASGTFSQSKTFSISRENALIKDVLAEVEDQSGYFFIYNNEFVDVYQRVSISAKDMSIADLLDQIFAGQNIQYKIDNRKIILSASGVQKTSLQQQSQVSGKVTDNSGAPLPGVTVVVKGTTTGTITDADGHYLIPDVPGDAVLVFSFIGMSTQEIEVADQGTIDVTMQEESIGLDQVVVTGYQTQRKADLTGAVGVVEVDKIKEMPTGNAIKALQGRLAGVYITTDGNPGAFATVRIRGGSTMGSGNNNPLYIIDGVPTTGGIEQLNPNDIESMQVLKDASSASIYGSRANNGVILITTKKGQQGVSKVEFSSYATIQHYANKLDVLNTYDRGLVNWQAAINDGNTPTSAIYTYDWHRDENGKAILDRILLPEFIDPAQTMRPADTKWYDEVSQQSLIQSYNLTFSNGNEKSNTLFSLNYYDHDGIIKETNSNKITARINSDYRFLDGKLKVGENLTVSRVKNAEIPVGDVMYLALVQQPVVPVYSVDGGWGGPAPGMTDRHNPVRLIEQNKQNQSRTARVFGNMYADLEIIKGLNYRSNFGIDYTENYYRKMDYSYESGFLISDISRVTTSQWHNIAWTWSNTLNYKFERGKHNADIVVGTEAVKAEYESFYGSREGYVIEDPEYMFLDSGTEKVLNGGSGAGNSLFSYFGKVNYVFDQKYLASVTVRRDGSSRFGKDNLYGTFPAFSVGWRLSEEDFFKEALPQFSNLKFRAGWGITGNQEISNEAIYSIYRSDYGIDPTWDFDSGTAYDITGADSGTLPSGFRKIREGNPGLKWEEATQTNLGIDFGLMHQKLYGSFDYFFKETKDILLEPPYLAVKGGGGNQWVNGATLENKGWEFVLGYNTKLSNGLEIDLTGNISSYKREVTFLPDEVLTGYPGDPSTGKSVLGHSDMVHFGYIADGIFKSQDEVDAHASQTGKGIGRIRYKDIGGLDAEGNFVYQPDGVVDALDRTWLGDPNPDFIYGLNASFAYKGFDLNLFFQGIYGADVYNEYKHLTDFTSIWQGTNFGSRTLQAWTPDNPNSTIPMLTRTDTNNESRTSSYFIEDGSYLKLRNIQIGYQIPARLIQSLRMSSARIYLQGQNVFTIKDRKGNDQFTGVDPESPGFAYPIPSSYTIGINVTF</sequence>
<reference evidence="13 14" key="1">
    <citation type="submission" date="2018-04" db="EMBL/GenBank/DDBJ databases">
        <title>Genomic Encyclopedia of Archaeal and Bacterial Type Strains, Phase II (KMG-II): from individual species to whole genera.</title>
        <authorList>
            <person name="Goeker M."/>
        </authorList>
    </citation>
    <scope>NUCLEOTIDE SEQUENCE [LARGE SCALE GENOMIC DNA]</scope>
    <source>
        <strain evidence="13 14">DSM 28823</strain>
    </source>
</reference>
<evidence type="ECO:0000256" key="4">
    <source>
        <dbReference type="ARBA" id="ARBA00022496"/>
    </source>
</evidence>
<evidence type="ECO:0000256" key="10">
    <source>
        <dbReference type="PROSITE-ProRule" id="PRU01360"/>
    </source>
</evidence>
<keyword evidence="7 11" id="KW-0798">TonB box</keyword>
<dbReference type="InterPro" id="IPR023996">
    <property type="entry name" value="TonB-dep_OMP_SusC/RagA"/>
</dbReference>
<keyword evidence="9 10" id="KW-0998">Cell outer membrane</keyword>
<dbReference type="GO" id="GO:0006826">
    <property type="term" value="P:iron ion transport"/>
    <property type="evidence" value="ECO:0007669"/>
    <property type="project" value="UniProtKB-KW"/>
</dbReference>
<dbReference type="AlphaFoldDB" id="A0A2T5C6F5"/>
<evidence type="ECO:0000256" key="9">
    <source>
        <dbReference type="ARBA" id="ARBA00023237"/>
    </source>
</evidence>
<dbReference type="InterPro" id="IPR039426">
    <property type="entry name" value="TonB-dep_rcpt-like"/>
</dbReference>
<dbReference type="PROSITE" id="PS52016">
    <property type="entry name" value="TONB_DEPENDENT_REC_3"/>
    <property type="match status" value="1"/>
</dbReference>
<dbReference type="SMART" id="SM00965">
    <property type="entry name" value="STN"/>
    <property type="match status" value="1"/>
</dbReference>
<dbReference type="SUPFAM" id="SSF56935">
    <property type="entry name" value="Porins"/>
    <property type="match status" value="1"/>
</dbReference>
<dbReference type="FunFam" id="2.60.40.1120:FF:000003">
    <property type="entry name" value="Outer membrane protein Omp121"/>
    <property type="match status" value="1"/>
</dbReference>
<evidence type="ECO:0000256" key="8">
    <source>
        <dbReference type="ARBA" id="ARBA00023136"/>
    </source>
</evidence>
<accession>A0A2T5C6F5</accession>
<dbReference type="GO" id="GO:0009279">
    <property type="term" value="C:cell outer membrane"/>
    <property type="evidence" value="ECO:0007669"/>
    <property type="project" value="UniProtKB-SubCell"/>
</dbReference>
<protein>
    <submittedName>
        <fullName evidence="13">TonB-linked SusC/RagA family outer membrane protein</fullName>
    </submittedName>
</protein>
<dbReference type="InterPro" id="IPR008969">
    <property type="entry name" value="CarboxyPept-like_regulatory"/>
</dbReference>
<dbReference type="Gene3D" id="2.170.130.10">
    <property type="entry name" value="TonB-dependent receptor, plug domain"/>
    <property type="match status" value="1"/>
</dbReference>
<evidence type="ECO:0000256" key="2">
    <source>
        <dbReference type="ARBA" id="ARBA00022448"/>
    </source>
</evidence>
<organism evidence="13 14">
    <name type="scientific">Mangrovibacterium marinum</name>
    <dbReference type="NCBI Taxonomy" id="1639118"/>
    <lineage>
        <taxon>Bacteria</taxon>
        <taxon>Pseudomonadati</taxon>
        <taxon>Bacteroidota</taxon>
        <taxon>Bacteroidia</taxon>
        <taxon>Marinilabiliales</taxon>
        <taxon>Prolixibacteraceae</taxon>
        <taxon>Mangrovibacterium</taxon>
    </lineage>
</organism>
<comment type="subcellular location">
    <subcellularLocation>
        <location evidence="1 10">Cell outer membrane</location>
        <topology evidence="1 10">Multi-pass membrane protein</topology>
    </subcellularLocation>
</comment>
<keyword evidence="8 10" id="KW-0472">Membrane</keyword>
<dbReference type="Pfam" id="PF07660">
    <property type="entry name" value="STN"/>
    <property type="match status" value="1"/>
</dbReference>
<dbReference type="InterPro" id="IPR011662">
    <property type="entry name" value="Secretin/TonB_short_N"/>
</dbReference>
<dbReference type="Gene3D" id="2.40.170.20">
    <property type="entry name" value="TonB-dependent receptor, beta-barrel domain"/>
    <property type="match status" value="1"/>
</dbReference>
<evidence type="ECO:0000256" key="7">
    <source>
        <dbReference type="ARBA" id="ARBA00023077"/>
    </source>
</evidence>
<evidence type="ECO:0000259" key="12">
    <source>
        <dbReference type="SMART" id="SM00965"/>
    </source>
</evidence>
<name>A0A2T5C6F5_9BACT</name>
<dbReference type="InterPro" id="IPR000531">
    <property type="entry name" value="Beta-barrel_TonB"/>
</dbReference>
<dbReference type="Proteomes" id="UP000243525">
    <property type="component" value="Unassembled WGS sequence"/>
</dbReference>
<dbReference type="NCBIfam" id="TIGR04056">
    <property type="entry name" value="OMP_RagA_SusC"/>
    <property type="match status" value="1"/>
</dbReference>
<dbReference type="EMBL" id="QAAD01000001">
    <property type="protein sequence ID" value="PTN10527.1"/>
    <property type="molecule type" value="Genomic_DNA"/>
</dbReference>
<dbReference type="Pfam" id="PF13715">
    <property type="entry name" value="CarbopepD_reg_2"/>
    <property type="match status" value="1"/>
</dbReference>
<keyword evidence="14" id="KW-1185">Reference proteome</keyword>
<comment type="caution">
    <text evidence="13">The sequence shown here is derived from an EMBL/GenBank/DDBJ whole genome shotgun (WGS) entry which is preliminary data.</text>
</comment>
<comment type="similarity">
    <text evidence="10 11">Belongs to the TonB-dependent receptor family.</text>
</comment>
<dbReference type="Gene3D" id="2.60.40.1120">
    <property type="entry name" value="Carboxypeptidase-like, regulatory domain"/>
    <property type="match status" value="1"/>
</dbReference>
<keyword evidence="5 10" id="KW-0812">Transmembrane</keyword>
<dbReference type="InterPro" id="IPR023997">
    <property type="entry name" value="TonB-dep_OMP_SusC/RagA_CS"/>
</dbReference>
<evidence type="ECO:0000256" key="11">
    <source>
        <dbReference type="RuleBase" id="RU003357"/>
    </source>
</evidence>
<evidence type="ECO:0000256" key="5">
    <source>
        <dbReference type="ARBA" id="ARBA00022692"/>
    </source>
</evidence>
<keyword evidence="6" id="KW-0408">Iron</keyword>
<dbReference type="InterPro" id="IPR036942">
    <property type="entry name" value="Beta-barrel_TonB_sf"/>
</dbReference>
<keyword evidence="4" id="KW-0410">Iron transport</keyword>
<keyword evidence="3 10" id="KW-1134">Transmembrane beta strand</keyword>
<dbReference type="Pfam" id="PF00593">
    <property type="entry name" value="TonB_dep_Rec_b-barrel"/>
    <property type="match status" value="1"/>
</dbReference>
<evidence type="ECO:0000256" key="6">
    <source>
        <dbReference type="ARBA" id="ARBA00023004"/>
    </source>
</evidence>
<keyword evidence="2 10" id="KW-0813">Transport</keyword>
<dbReference type="InterPro" id="IPR012910">
    <property type="entry name" value="Plug_dom"/>
</dbReference>
<evidence type="ECO:0000256" key="3">
    <source>
        <dbReference type="ARBA" id="ARBA00022452"/>
    </source>
</evidence>
<dbReference type="Pfam" id="PF07715">
    <property type="entry name" value="Plug"/>
    <property type="match status" value="1"/>
</dbReference>
<dbReference type="SUPFAM" id="SSF49464">
    <property type="entry name" value="Carboxypeptidase regulatory domain-like"/>
    <property type="match status" value="1"/>
</dbReference>
<gene>
    <name evidence="13" type="ORF">C8N47_101176</name>
</gene>
<evidence type="ECO:0000313" key="14">
    <source>
        <dbReference type="Proteomes" id="UP000243525"/>
    </source>
</evidence>
<proteinExistence type="inferred from homology"/>
<keyword evidence="4" id="KW-0406">Ion transport</keyword>
<feature type="domain" description="Secretin/TonB short N-terminal" evidence="12">
    <location>
        <begin position="65"/>
        <end position="116"/>
    </location>
</feature>
<evidence type="ECO:0000313" key="13">
    <source>
        <dbReference type="EMBL" id="PTN10527.1"/>
    </source>
</evidence>
<dbReference type="NCBIfam" id="TIGR04057">
    <property type="entry name" value="SusC_RagA_signa"/>
    <property type="match status" value="1"/>
</dbReference>